<evidence type="ECO:0000313" key="2">
    <source>
        <dbReference type="EMBL" id="RDX67000.1"/>
    </source>
</evidence>
<dbReference type="Pfam" id="PF24924">
    <property type="entry name" value="DUF7745"/>
    <property type="match status" value="1"/>
</dbReference>
<gene>
    <name evidence="2" type="ORF">CR513_54182</name>
</gene>
<feature type="domain" description="DUF7745" evidence="1">
    <location>
        <begin position="25"/>
        <end position="299"/>
    </location>
</feature>
<protein>
    <recommendedName>
        <fullName evidence="1">DUF7745 domain-containing protein</fullName>
    </recommendedName>
</protein>
<evidence type="ECO:0000313" key="3">
    <source>
        <dbReference type="Proteomes" id="UP000257109"/>
    </source>
</evidence>
<reference evidence="2" key="1">
    <citation type="submission" date="2018-05" db="EMBL/GenBank/DDBJ databases">
        <title>Draft genome of Mucuna pruriens seed.</title>
        <authorList>
            <person name="Nnadi N.E."/>
            <person name="Vos R."/>
            <person name="Hasami M.H."/>
            <person name="Devisetty U.K."/>
            <person name="Aguiy J.C."/>
        </authorList>
    </citation>
    <scope>NUCLEOTIDE SEQUENCE [LARGE SCALE GENOMIC DNA]</scope>
    <source>
        <strain evidence="2">JCA_2017</strain>
    </source>
</reference>
<name>A0A371ELS4_MUCPR</name>
<evidence type="ECO:0000259" key="1">
    <source>
        <dbReference type="Pfam" id="PF24924"/>
    </source>
</evidence>
<keyword evidence="3" id="KW-1185">Reference proteome</keyword>
<sequence length="318" mass="37296">MDSGSSIRKVDTLSIKVKVMEYQTLKQLADQLKGNLRRTFENRFGSILDLMEVEIQLEALIALAQFYDPPLRSFLFQDFQMAPTLDEYERILDQPLTKNPPYLYQGNFPSWGRVAKLLKTAKSEVMAKKQSRSGINGLLLAYLEERMKVFLKEGNWEEFINLLRLAIYDVILLPHLDEYVDLASIDLTKNEQEIVTTILANTYYTIHQCHERKGGCLICCLLALYLWLMTHISLCRCITTRPIEDLKWCWIKKKTGKEWARFLRELTNKVIRWYPKWKEWEEVWYWCGKFPNIPLIGTQVIETQPTKSKIIGVTLEVS</sequence>
<dbReference type="OrthoDB" id="983711at2759"/>
<dbReference type="Proteomes" id="UP000257109">
    <property type="component" value="Unassembled WGS sequence"/>
</dbReference>
<comment type="caution">
    <text evidence="2">The sequence shown here is derived from an EMBL/GenBank/DDBJ whole genome shotgun (WGS) entry which is preliminary data.</text>
</comment>
<feature type="non-terminal residue" evidence="2">
    <location>
        <position position="1"/>
    </location>
</feature>
<dbReference type="PANTHER" id="PTHR48154">
    <property type="entry name" value="PROTEIN, PUTATIVE-RELATED"/>
    <property type="match status" value="1"/>
</dbReference>
<proteinExistence type="predicted"/>
<dbReference type="EMBL" id="QJKJ01013164">
    <property type="protein sequence ID" value="RDX67000.1"/>
    <property type="molecule type" value="Genomic_DNA"/>
</dbReference>
<dbReference type="AlphaFoldDB" id="A0A371ELS4"/>
<organism evidence="2 3">
    <name type="scientific">Mucuna pruriens</name>
    <name type="common">Velvet bean</name>
    <name type="synonym">Dolichos pruriens</name>
    <dbReference type="NCBI Taxonomy" id="157652"/>
    <lineage>
        <taxon>Eukaryota</taxon>
        <taxon>Viridiplantae</taxon>
        <taxon>Streptophyta</taxon>
        <taxon>Embryophyta</taxon>
        <taxon>Tracheophyta</taxon>
        <taxon>Spermatophyta</taxon>
        <taxon>Magnoliopsida</taxon>
        <taxon>eudicotyledons</taxon>
        <taxon>Gunneridae</taxon>
        <taxon>Pentapetalae</taxon>
        <taxon>rosids</taxon>
        <taxon>fabids</taxon>
        <taxon>Fabales</taxon>
        <taxon>Fabaceae</taxon>
        <taxon>Papilionoideae</taxon>
        <taxon>50 kb inversion clade</taxon>
        <taxon>NPAAA clade</taxon>
        <taxon>indigoferoid/millettioid clade</taxon>
        <taxon>Phaseoleae</taxon>
        <taxon>Mucuna</taxon>
    </lineage>
</organism>
<dbReference type="InterPro" id="IPR056647">
    <property type="entry name" value="DUF7745"/>
</dbReference>
<dbReference type="PANTHER" id="PTHR48154:SF1">
    <property type="entry name" value="PROTEIN, PUTATIVE-RELATED"/>
    <property type="match status" value="1"/>
</dbReference>
<accession>A0A371ELS4</accession>